<sequence>MNKYIAFDVGGTKVKHSIIYEDGTILEKSHYSTAVTDLNRFLFDMVATIETYKSAHHVCGVAVSMAGPINPKTGYLESDSAGNVACLRRKSLKLLLEDRINLPIEVENDGNCAALAEKLNGNATECNHFICVTIGTGIGGGIYVDGKILHGNAFRGGEFGFMVTQKAAIEKEIWHHNGATSILVNDYKKLKGLGKDGIVEGQTIFDEAKDNEEVNQLLENWIGYVSVGIYNLAVTLDPEKILIGGGVSNQGELVGSIKRKLEGLAYWQDFSVPIDICKHKNDSGMIGALYHFLTRHGSGICSCGCF</sequence>
<comment type="similarity">
    <text evidence="1">Belongs to the ROK (NagC/XylR) family.</text>
</comment>
<dbReference type="InterPro" id="IPR000600">
    <property type="entry name" value="ROK"/>
</dbReference>
<dbReference type="PANTHER" id="PTHR18964">
    <property type="entry name" value="ROK (REPRESSOR, ORF, KINASE) FAMILY"/>
    <property type="match status" value="1"/>
</dbReference>
<proteinExistence type="inferred from homology"/>
<comment type="caution">
    <text evidence="2">The sequence shown here is derived from an EMBL/GenBank/DDBJ whole genome shotgun (WGS) entry which is preliminary data.</text>
</comment>
<dbReference type="InterPro" id="IPR043129">
    <property type="entry name" value="ATPase_NBD"/>
</dbReference>
<keyword evidence="3" id="KW-1185">Reference proteome</keyword>
<dbReference type="AlphaFoldDB" id="A0A9X4AJ04"/>
<dbReference type="EMBL" id="JAMQJZ010000003">
    <property type="protein sequence ID" value="MDC3419950.1"/>
    <property type="molecule type" value="Genomic_DNA"/>
</dbReference>
<dbReference type="Pfam" id="PF00480">
    <property type="entry name" value="ROK"/>
    <property type="match status" value="1"/>
</dbReference>
<dbReference type="Gene3D" id="3.30.420.40">
    <property type="match status" value="2"/>
</dbReference>
<dbReference type="SUPFAM" id="SSF53067">
    <property type="entry name" value="Actin-like ATPase domain"/>
    <property type="match status" value="1"/>
</dbReference>
<organism evidence="2 3">
    <name type="scientific">Aquibacillus koreensis</name>
    <dbReference type="NCBI Taxonomy" id="279446"/>
    <lineage>
        <taxon>Bacteria</taxon>
        <taxon>Bacillati</taxon>
        <taxon>Bacillota</taxon>
        <taxon>Bacilli</taxon>
        <taxon>Bacillales</taxon>
        <taxon>Bacillaceae</taxon>
        <taxon>Aquibacillus</taxon>
    </lineage>
</organism>
<dbReference type="PANTHER" id="PTHR18964:SF165">
    <property type="entry name" value="BETA-GLUCOSIDE KINASE"/>
    <property type="match status" value="1"/>
</dbReference>
<reference evidence="2" key="1">
    <citation type="submission" date="2022-06" db="EMBL/GenBank/DDBJ databases">
        <title>Aquibacillus sp. a new bacterium isolated from soil saline samples.</title>
        <authorList>
            <person name="Galisteo C."/>
            <person name="De La Haba R."/>
            <person name="Sanchez-Porro C."/>
            <person name="Ventosa A."/>
        </authorList>
    </citation>
    <scope>NUCLEOTIDE SEQUENCE</scope>
    <source>
        <strain evidence="2">JCM 12387</strain>
    </source>
</reference>
<accession>A0A9X4AJ04</accession>
<name>A0A9X4AJ04_9BACI</name>
<protein>
    <submittedName>
        <fullName evidence="2">ROK family protein</fullName>
    </submittedName>
</protein>
<evidence type="ECO:0000313" key="2">
    <source>
        <dbReference type="EMBL" id="MDC3419950.1"/>
    </source>
</evidence>
<gene>
    <name evidence="2" type="ORF">NC661_06150</name>
</gene>
<evidence type="ECO:0000256" key="1">
    <source>
        <dbReference type="ARBA" id="ARBA00006479"/>
    </source>
</evidence>
<dbReference type="RefSeq" id="WP_259870586.1">
    <property type="nucleotide sequence ID" value="NZ_JAMQJZ010000003.1"/>
</dbReference>
<dbReference type="Proteomes" id="UP001145072">
    <property type="component" value="Unassembled WGS sequence"/>
</dbReference>
<evidence type="ECO:0000313" key="3">
    <source>
        <dbReference type="Proteomes" id="UP001145072"/>
    </source>
</evidence>